<keyword evidence="8" id="KW-1185">Reference proteome</keyword>
<feature type="region of interest" description="Disordered" evidence="6">
    <location>
        <begin position="1990"/>
        <end position="2090"/>
    </location>
</feature>
<keyword evidence="2" id="KW-0963">Cytoplasm</keyword>
<evidence type="ECO:0000313" key="8">
    <source>
        <dbReference type="Proteomes" id="UP000887568"/>
    </source>
</evidence>
<feature type="coiled-coil region" evidence="5">
    <location>
        <begin position="1757"/>
        <end position="1893"/>
    </location>
</feature>
<feature type="compositionally biased region" description="Basic and acidic residues" evidence="6">
    <location>
        <begin position="2010"/>
        <end position="2023"/>
    </location>
</feature>
<feature type="compositionally biased region" description="Polar residues" evidence="6">
    <location>
        <begin position="826"/>
        <end position="849"/>
    </location>
</feature>
<feature type="region of interest" description="Disordered" evidence="6">
    <location>
        <begin position="1427"/>
        <end position="1453"/>
    </location>
</feature>
<dbReference type="OMA" id="SAKEWFQ"/>
<feature type="compositionally biased region" description="Low complexity" evidence="6">
    <location>
        <begin position="747"/>
        <end position="761"/>
    </location>
</feature>
<feature type="compositionally biased region" description="Polar residues" evidence="6">
    <location>
        <begin position="125"/>
        <end position="140"/>
    </location>
</feature>
<comment type="subcellular location">
    <subcellularLocation>
        <location evidence="1">Cytoplasm</location>
    </subcellularLocation>
</comment>
<dbReference type="PANTHER" id="PTHR18902">
    <property type="entry name" value="NUCLEAR MITOTIC APPARATUS PROTEIN 1-RELATED"/>
    <property type="match status" value="1"/>
</dbReference>
<feature type="region of interest" description="Disordered" evidence="6">
    <location>
        <begin position="382"/>
        <end position="402"/>
    </location>
</feature>
<feature type="compositionally biased region" description="Polar residues" evidence="6">
    <location>
        <begin position="501"/>
        <end position="526"/>
    </location>
</feature>
<feature type="region of interest" description="Disordered" evidence="6">
    <location>
        <begin position="125"/>
        <end position="155"/>
    </location>
</feature>
<feature type="region of interest" description="Disordered" evidence="6">
    <location>
        <begin position="1913"/>
        <end position="1936"/>
    </location>
</feature>
<evidence type="ECO:0000313" key="7">
    <source>
        <dbReference type="EnsemblMetazoa" id="XP_038055548.1"/>
    </source>
</evidence>
<evidence type="ECO:0000256" key="1">
    <source>
        <dbReference type="ARBA" id="ARBA00004496"/>
    </source>
</evidence>
<dbReference type="GeneID" id="119727640"/>
<feature type="region of interest" description="Disordered" evidence="6">
    <location>
        <begin position="737"/>
        <end position="798"/>
    </location>
</feature>
<feature type="compositionally biased region" description="Low complexity" evidence="6">
    <location>
        <begin position="453"/>
        <end position="471"/>
    </location>
</feature>
<evidence type="ECO:0000256" key="2">
    <source>
        <dbReference type="ARBA" id="ARBA00022490"/>
    </source>
</evidence>
<feature type="compositionally biased region" description="Basic and acidic residues" evidence="6">
    <location>
        <begin position="287"/>
        <end position="296"/>
    </location>
</feature>
<evidence type="ECO:0000256" key="3">
    <source>
        <dbReference type="ARBA" id="ARBA00022553"/>
    </source>
</evidence>
<dbReference type="RefSeq" id="XP_038055548.1">
    <property type="nucleotide sequence ID" value="XM_038199620.1"/>
</dbReference>
<feature type="region of interest" description="Disordered" evidence="6">
    <location>
        <begin position="323"/>
        <end position="349"/>
    </location>
</feature>
<feature type="compositionally biased region" description="Polar residues" evidence="6">
    <location>
        <begin position="327"/>
        <end position="337"/>
    </location>
</feature>
<feature type="compositionally biased region" description="Basic residues" evidence="6">
    <location>
        <begin position="265"/>
        <end position="277"/>
    </location>
</feature>
<accession>A0A913ZV27</accession>
<feature type="compositionally biased region" description="Polar residues" evidence="6">
    <location>
        <begin position="1992"/>
        <end position="2009"/>
    </location>
</feature>
<reference evidence="7" key="1">
    <citation type="submission" date="2022-11" db="UniProtKB">
        <authorList>
            <consortium name="EnsemblMetazoa"/>
        </authorList>
    </citation>
    <scope>IDENTIFICATION</scope>
</reference>
<dbReference type="OrthoDB" id="2286360at2759"/>
<dbReference type="CTD" id="2802"/>
<feature type="compositionally biased region" description="Low complexity" evidence="6">
    <location>
        <begin position="2039"/>
        <end position="2068"/>
    </location>
</feature>
<proteinExistence type="predicted"/>
<sequence>MDEPDSSSLREAIQWRGQPRENPGGSFDVLVAYDSDIQLPESVSDRTNRSEETLRELAGLSEISLPADTSRQDYQEVSVVESGEVGNIREVPVRDVDSDIGVGGNAPLSRVQVPLETQHQFDLFSSASVPSSPDTLTSPVRPTAPLRLNSSDPLVQGDRNSARYLRILVPQQDTGSQPLFSSGFDHTNPVYSRNTSHNFSEGEYFDSLPSTAENLLLESPSDSPAHFSQLRLTLNSVESDGETFLSLDDSTSEPQPQPCLNSGLHVHKPPSRQHSRQPKVPNWQSKAPEKAQHLESGLEKELRRLVVEIYSEKATEFVPIAGLLSGSRPSKSSTSQDKPSDTMGDSHPTFVHYQDGVPPLEAMVSGTPADIPHMEMEGDIHVNESKSGVPGGEHQQPSGVTLTSLSSLSSTADALALQRSVIGSSPTKPASMEEIAAAIAVAEKQYRQRLQHYKQQQQQPPNQGPEQLPNGSPAFNTDNLDEMPTRLPATPPRQASDTEDSLNQTDPNIGPTTASSPGAPTKTKSLPATARVRPGSLVAQNTGLAISSAVGARFGLPPSLNDHSPAPVETGNKERVLFRSPVQAITTSRGGRMVAVHKPNHQNVDTKASRGTPKKVDNQVYASPAEIKTSIASKSGEPLLDAKPNKLAQSFVAVTAAEDHFQVQEVGIEPNSEVIVTRDPQSLGKRHLSGDDNQTAGAHTQLENAHQAPEIGSVRVSEEDKPKQSFLGSFFHWGKKQEAEPQSQYDSSLSGVSPSSPESSGTAALQNNAADRGKSPYAGIGQQAAAESHDSGIDLVPAGSNAGEVFHAEFEPVHASTPVKYRRGSNESVPRQEVTTPDAPNNRLMNSQPKEVDSDDETDSRIRASLPRPLRETSSQHHPIIPRDSSQRPSKPLVTRSNHVGNSLPVTNVRRRDLHKMPMTSLTSVYGSLKTTSPQYGVTPVDPADLDSVLREKANLEGRLETLAAETESALQQRAEMQTQVASLQAQLKAHASAADTAQQQLSAMSNDMVTAQQNQAQLEQALATLQTSLENKEEDLDSLQRELEASEATSQRLNGKMEEVKEAMETKEVTIAALKAKIAAVQKEAEKAHQERTHHLAELKTLQGDVESLTSAKEWFQEQLQTAQETRNKLQKELTETQIQTKKQGAAVETLKAEKAQLQHQLSETQQQALKEKELIAKHLETIEADFLAREAAFQDLQKEKVAVQEAVASRMDQMNEERTKLSNLIANCVELERQLDRTQKELADKQADVHNLDAEKKELVKRLALVQESLLSRDKELEALQEKCIDAEAKVHELQSNALEQQESLQNHRAEKAALEAALAKANQEKRAFDEALQNLRQDMGKVENGFKQMKQDLSQKDAQMESSLRDKEELQMYLRDAEEQLKYNQQSMDNYQEDMSSKEDVLAELSRVKKALEDEVALLSQHLESSKKANQKSQAVRAGLQEELSESRDELKELETQLESAMTENAHLEGQLEMMADEQQRFSNLLDENAKLKQKLAETQSLSHRELADERAKALRLGSDLAATQKELKEKQRVYESAASALTKKLKEAMDAKEVAEADLQSLRRDEAASNLELQNRLASQLEAAKKDLSAALRERDDLMRQLEGLKQHMEEETAAYKEKVAELENQLQALKALCEQQQRNDDANRRMALDLERERGRLAGVQQSHSALKQHANLLEAALGRRETTLAEMAAQMTSNSQENAAEVDRLKAKLREESQALKREKGAGKDLQKQVASGRAEIGRLQRDIQDQGAVLEETRTLQDKQAEELQAVQQELNRSIQSEEELKAETDEVRGQLEEAKGQLGQLKRQLLEKHSRDPVVAEQIKALEWESEQRGREAQALKEQLELAEHRQKIEMDNAQATMQMGRKELEALKAELAATRKEKFAYQGKLSQFKSALKATLQQNKLLKAKLRSRQKDKSATPNPKTASGLAASGDVTMVPDDIMVPEISVDVEALLSSDDKDGITAASNKPLSALRGCLQSVKDQMGGLQQQMDEHTSAVNNSSKAWKDVESKVRDLRKSCMTPIDESSTPPAGTSRRSSPATPSTTPSTTPATTPRMTQATPTNNSSRTTPASMTFSSLPNVYDI</sequence>
<name>A0A913ZV27_PATMI</name>
<dbReference type="Proteomes" id="UP000887568">
    <property type="component" value="Unplaced"/>
</dbReference>
<feature type="coiled-coil region" evidence="5">
    <location>
        <begin position="946"/>
        <end position="1176"/>
    </location>
</feature>
<dbReference type="EnsemblMetazoa" id="XM_038199620.1">
    <property type="protein sequence ID" value="XP_038055548.1"/>
    <property type="gene ID" value="LOC119727640"/>
</dbReference>
<dbReference type="SUPFAM" id="SSF90257">
    <property type="entry name" value="Myosin rod fragments"/>
    <property type="match status" value="1"/>
</dbReference>
<dbReference type="InterPro" id="IPR051841">
    <property type="entry name" value="MT-Golgi_org_protein"/>
</dbReference>
<protein>
    <submittedName>
        <fullName evidence="7">Uncharacterized protein</fullName>
    </submittedName>
</protein>
<evidence type="ECO:0000256" key="5">
    <source>
        <dbReference type="SAM" id="Coils"/>
    </source>
</evidence>
<feature type="region of interest" description="Disordered" evidence="6">
    <location>
        <begin position="449"/>
        <end position="532"/>
    </location>
</feature>
<keyword evidence="3" id="KW-0597">Phosphoprotein</keyword>
<dbReference type="GO" id="GO:0005737">
    <property type="term" value="C:cytoplasm"/>
    <property type="evidence" value="ECO:0007669"/>
    <property type="project" value="UniProtKB-SubCell"/>
</dbReference>
<dbReference type="SUPFAM" id="SSF57997">
    <property type="entry name" value="Tropomyosin"/>
    <property type="match status" value="1"/>
</dbReference>
<feature type="compositionally biased region" description="Polar residues" evidence="6">
    <location>
        <begin position="895"/>
        <end position="904"/>
    </location>
</feature>
<feature type="compositionally biased region" description="Polar residues" evidence="6">
    <location>
        <begin position="2069"/>
        <end position="2090"/>
    </location>
</feature>
<dbReference type="PANTHER" id="PTHR18902:SF31">
    <property type="entry name" value="PERICENTRIN_AKAP-450 CENTROSOMAL TARGETING DOMAIN-CONTAINING PROTEIN"/>
    <property type="match status" value="1"/>
</dbReference>
<feature type="region of interest" description="Disordered" evidence="6">
    <location>
        <begin position="1"/>
        <end position="25"/>
    </location>
</feature>
<organism evidence="7 8">
    <name type="scientific">Patiria miniata</name>
    <name type="common">Bat star</name>
    <name type="synonym">Asterina miniata</name>
    <dbReference type="NCBI Taxonomy" id="46514"/>
    <lineage>
        <taxon>Eukaryota</taxon>
        <taxon>Metazoa</taxon>
        <taxon>Echinodermata</taxon>
        <taxon>Eleutherozoa</taxon>
        <taxon>Asterozoa</taxon>
        <taxon>Asteroidea</taxon>
        <taxon>Valvatacea</taxon>
        <taxon>Valvatida</taxon>
        <taxon>Asterinidae</taxon>
        <taxon>Patiria</taxon>
    </lineage>
</organism>
<feature type="region of interest" description="Disordered" evidence="6">
    <location>
        <begin position="244"/>
        <end position="296"/>
    </location>
</feature>
<feature type="region of interest" description="Disordered" evidence="6">
    <location>
        <begin position="817"/>
        <end position="904"/>
    </location>
</feature>
<evidence type="ECO:0000256" key="6">
    <source>
        <dbReference type="SAM" id="MobiDB-lite"/>
    </source>
</evidence>
<keyword evidence="4 5" id="KW-0175">Coiled coil</keyword>
<evidence type="ECO:0000256" key="4">
    <source>
        <dbReference type="ARBA" id="ARBA00023054"/>
    </source>
</evidence>
<dbReference type="Gene3D" id="1.10.287.1490">
    <property type="match status" value="1"/>
</dbReference>
<feature type="compositionally biased region" description="Polar residues" evidence="6">
    <location>
        <begin position="248"/>
        <end position="260"/>
    </location>
</feature>